<evidence type="ECO:0000313" key="3">
    <source>
        <dbReference type="Proteomes" id="UP000027946"/>
    </source>
</evidence>
<dbReference type="RefSeq" id="WP_038263965.1">
    <property type="nucleotide sequence ID" value="NZ_FSRH01000006.1"/>
</dbReference>
<comment type="caution">
    <text evidence="2">The sequence shown here is derived from an EMBL/GenBank/DDBJ whole genome shotgun (WGS) entry which is preliminary data.</text>
</comment>
<evidence type="ECO:0000313" key="2">
    <source>
        <dbReference type="EMBL" id="KDR95596.1"/>
    </source>
</evidence>
<feature type="signal peptide" evidence="1">
    <location>
        <begin position="1"/>
        <end position="28"/>
    </location>
</feature>
<keyword evidence="3" id="KW-1185">Reference proteome</keyword>
<reference evidence="2 3" key="1">
    <citation type="submission" date="2014-03" db="EMBL/GenBank/DDBJ databases">
        <title>Genome sequence of Clostridium litorale W6, DSM 5388.</title>
        <authorList>
            <person name="Poehlein A."/>
            <person name="Jagirdar A."/>
            <person name="Khonsari B."/>
            <person name="Chibani C.M."/>
            <person name="Gutierrez Gutierrez D.A."/>
            <person name="Davydova E."/>
            <person name="Alghaithi H.S."/>
            <person name="Nair K.P."/>
            <person name="Dhamotharan K."/>
            <person name="Chandran L."/>
            <person name="G W."/>
            <person name="Daniel R."/>
        </authorList>
    </citation>
    <scope>NUCLEOTIDE SEQUENCE [LARGE SCALE GENOMIC DNA]</scope>
    <source>
        <strain evidence="2 3">W6</strain>
    </source>
</reference>
<organism evidence="2 3">
    <name type="scientific">Peptoclostridium litorale DSM 5388</name>
    <dbReference type="NCBI Taxonomy" id="1121324"/>
    <lineage>
        <taxon>Bacteria</taxon>
        <taxon>Bacillati</taxon>
        <taxon>Bacillota</taxon>
        <taxon>Clostridia</taxon>
        <taxon>Peptostreptococcales</taxon>
        <taxon>Peptoclostridiaceae</taxon>
        <taxon>Peptoclostridium</taxon>
    </lineage>
</organism>
<name>A0A069RF20_PEPLI</name>
<protein>
    <submittedName>
        <fullName evidence="2">Uncharacterized protein</fullName>
    </submittedName>
</protein>
<dbReference type="InterPro" id="IPR028994">
    <property type="entry name" value="Integrin_alpha_N"/>
</dbReference>
<dbReference type="OrthoDB" id="1653343at2"/>
<sequence length="427" mass="46312">MISKGKKIAASILSLSLICSVASGYASFATEAQTVQSDSGQAASDTQYIAPMPVTAFVFLDAPYKNLESVIGEGQKSYTKSNTGEKLSSIDYSQNWFGIEKKLNTSYIVEGENVSGIKVDMPLELTNEDILSSITKELGAPLQSNVSDYKASEIKASWLKYGVLYSLDAYSDSKTLSISLAKVENPSKYGLSQNSTVMSKKTADVTGDGKADTVTLMGQNFQDDFGKSIFMEHVVAVVEDSSTGKEIIVKPSESSDGGYQPDMELLDFDGDNTSDIFISAATGGSGGYTNYNLVTIKDSKPIILVSYDIYSGYNMELDFEGSFKDGYKASVTVSQTGKTYDIDLSERKDVYEGYEYKDNKLQREVPIMQGALYLEPVDTDSDGTYEFAAQQSIKGTCNADTIALVKSTWSVKGGDLKLITSDVEDLK</sequence>
<gene>
    <name evidence="2" type="ORF">CLIT_10c03230</name>
</gene>
<feature type="chain" id="PRO_5010317668" evidence="1">
    <location>
        <begin position="29"/>
        <end position="427"/>
    </location>
</feature>
<dbReference type="Proteomes" id="UP000027946">
    <property type="component" value="Unassembled WGS sequence"/>
</dbReference>
<dbReference type="STRING" id="1121324.CLIT_10c03230"/>
<evidence type="ECO:0000256" key="1">
    <source>
        <dbReference type="SAM" id="SignalP"/>
    </source>
</evidence>
<proteinExistence type="predicted"/>
<keyword evidence="1" id="KW-0732">Signal</keyword>
<dbReference type="eggNOG" id="ENOG5032UM5">
    <property type="taxonomic scope" value="Bacteria"/>
</dbReference>
<accession>A0A069RF20</accession>
<dbReference type="EMBL" id="JJMM01000010">
    <property type="protein sequence ID" value="KDR95596.1"/>
    <property type="molecule type" value="Genomic_DNA"/>
</dbReference>
<dbReference type="AlphaFoldDB" id="A0A069RF20"/>
<dbReference type="SUPFAM" id="SSF69318">
    <property type="entry name" value="Integrin alpha N-terminal domain"/>
    <property type="match status" value="1"/>
</dbReference>